<evidence type="ECO:0000313" key="7">
    <source>
        <dbReference type="EMBL" id="AEI30494.1"/>
    </source>
</evidence>
<dbReference type="InterPro" id="IPR058240">
    <property type="entry name" value="rSAM_sf"/>
</dbReference>
<accession>F8UHI7</accession>
<reference evidence="7" key="1">
    <citation type="submission" date="2011-04" db="EMBL/GenBank/DDBJ databases">
        <title>Taxonomic and functional metagenomic profiling of the microbial community in the anoxic sediment of a brackish shallow lake (Laguna de Carrizo Central Spain).</title>
        <authorList>
            <consortium name="CONSOLIDER consortium CSD2007-00005"/>
            <person name="Guazzaroni M.-E."/>
            <person name="Richter M."/>
            <person name="Garcia-Salamanca A."/>
            <person name="Yarza P."/>
            <person name="Ferrer M."/>
        </authorList>
    </citation>
    <scope>NUCLEOTIDE SEQUENCE</scope>
</reference>
<dbReference type="GO" id="GO:0003824">
    <property type="term" value="F:catalytic activity"/>
    <property type="evidence" value="ECO:0007669"/>
    <property type="project" value="InterPro"/>
</dbReference>
<dbReference type="EMBL" id="JF805181">
    <property type="protein sequence ID" value="AEI30494.1"/>
    <property type="molecule type" value="Genomic_DNA"/>
</dbReference>
<name>F8UHI7_9ZZZZ</name>
<dbReference type="SMART" id="SM00729">
    <property type="entry name" value="Elp3"/>
    <property type="match status" value="1"/>
</dbReference>
<evidence type="ECO:0000259" key="6">
    <source>
        <dbReference type="PROSITE" id="PS51918"/>
    </source>
</evidence>
<dbReference type="Pfam" id="PF04055">
    <property type="entry name" value="Radical_SAM"/>
    <property type="match status" value="1"/>
</dbReference>
<evidence type="ECO:0000256" key="3">
    <source>
        <dbReference type="ARBA" id="ARBA00022723"/>
    </source>
</evidence>
<dbReference type="PANTHER" id="PTHR43409:SF7">
    <property type="entry name" value="BLL1977 PROTEIN"/>
    <property type="match status" value="1"/>
</dbReference>
<feature type="non-terminal residue" evidence="7">
    <location>
        <position position="171"/>
    </location>
</feature>
<keyword evidence="2" id="KW-0949">S-adenosyl-L-methionine</keyword>
<dbReference type="InterPro" id="IPR013785">
    <property type="entry name" value="Aldolase_TIM"/>
</dbReference>
<protein>
    <submittedName>
        <fullName evidence="7">Radical SAM domain protein</fullName>
    </submittedName>
</protein>
<dbReference type="Gene3D" id="3.20.20.70">
    <property type="entry name" value="Aldolase class I"/>
    <property type="match status" value="1"/>
</dbReference>
<dbReference type="InterPro" id="IPR006638">
    <property type="entry name" value="Elp3/MiaA/NifB-like_rSAM"/>
</dbReference>
<dbReference type="SUPFAM" id="SSF102114">
    <property type="entry name" value="Radical SAM enzymes"/>
    <property type="match status" value="1"/>
</dbReference>
<dbReference type="AlphaFoldDB" id="F8UHI7"/>
<keyword evidence="4" id="KW-0408">Iron</keyword>
<keyword evidence="5" id="KW-0411">Iron-sulfur</keyword>
<comment type="cofactor">
    <cofactor evidence="1">
        <name>[4Fe-4S] cluster</name>
        <dbReference type="ChEBI" id="CHEBI:49883"/>
    </cofactor>
</comment>
<dbReference type="PANTHER" id="PTHR43409">
    <property type="entry name" value="ANAEROBIC MAGNESIUM-PROTOPORPHYRIN IX MONOMETHYL ESTER CYCLASE-RELATED"/>
    <property type="match status" value="1"/>
</dbReference>
<evidence type="ECO:0000256" key="1">
    <source>
        <dbReference type="ARBA" id="ARBA00001966"/>
    </source>
</evidence>
<dbReference type="GO" id="GO:0051536">
    <property type="term" value="F:iron-sulfur cluster binding"/>
    <property type="evidence" value="ECO:0007669"/>
    <property type="project" value="UniProtKB-KW"/>
</dbReference>
<evidence type="ECO:0000256" key="4">
    <source>
        <dbReference type="ARBA" id="ARBA00023004"/>
    </source>
</evidence>
<evidence type="ECO:0000256" key="5">
    <source>
        <dbReference type="ARBA" id="ARBA00023014"/>
    </source>
</evidence>
<organism evidence="7">
    <name type="scientific">uncultured microorganism</name>
    <dbReference type="NCBI Taxonomy" id="358574"/>
    <lineage>
        <taxon>unclassified sequences</taxon>
        <taxon>environmental samples</taxon>
    </lineage>
</organism>
<dbReference type="CDD" id="cd01335">
    <property type="entry name" value="Radical_SAM"/>
    <property type="match status" value="1"/>
</dbReference>
<sequence>MFEDDLFTGDECWLNEFCDRYAREVALPFFCYARADTLTDKIVAQLKDAGCVSVSLGVETVNQQAGERVLGRSLGPERIRHAAVMIKQRGLRLETTNIIGIPGVTLADDLATMAFNRSIRADYASVKMLMPYPGTPIRHWMEQKGFSLRLPLTGDRLAFMSRDTRYQRSVD</sequence>
<dbReference type="GO" id="GO:0046872">
    <property type="term" value="F:metal ion binding"/>
    <property type="evidence" value="ECO:0007669"/>
    <property type="project" value="UniProtKB-KW"/>
</dbReference>
<dbReference type="InterPro" id="IPR007197">
    <property type="entry name" value="rSAM"/>
</dbReference>
<feature type="domain" description="Radical SAM core" evidence="6">
    <location>
        <begin position="1"/>
        <end position="167"/>
    </location>
</feature>
<dbReference type="InterPro" id="IPR051198">
    <property type="entry name" value="BchE-like"/>
</dbReference>
<proteinExistence type="predicted"/>
<evidence type="ECO:0000256" key="2">
    <source>
        <dbReference type="ARBA" id="ARBA00022691"/>
    </source>
</evidence>
<keyword evidence="3" id="KW-0479">Metal-binding</keyword>
<gene>
    <name evidence="7" type="ORF">LDC_03337</name>
</gene>
<dbReference type="PROSITE" id="PS51918">
    <property type="entry name" value="RADICAL_SAM"/>
    <property type="match status" value="1"/>
</dbReference>